<evidence type="ECO:0000313" key="6">
    <source>
        <dbReference type="Proteomes" id="UP001501710"/>
    </source>
</evidence>
<dbReference type="PRINTS" id="PR00722">
    <property type="entry name" value="CHYMOTRYPSIN"/>
</dbReference>
<evidence type="ECO:0000256" key="2">
    <source>
        <dbReference type="ARBA" id="ARBA00023157"/>
    </source>
</evidence>
<comment type="similarity">
    <text evidence="1">Belongs to the peptidase S1 family.</text>
</comment>
<dbReference type="InterPro" id="IPR001254">
    <property type="entry name" value="Trypsin_dom"/>
</dbReference>
<sequence length="242" mass="24277">MRKMLKAALVASAVALAMGGVTAANAAGPAPSGGGTQPIIGGHNATETYSWMVALSNGCGGSLVSPQWIITANHCGAASSGRAGSNNKSSGGETVQIDRRITRSGTDLTMMHLSRPAQGAPVKMAQSNPAANTPVRLLGFGCMSWPSCQTASYLQEIDLTILPSSSCAAGGGTSNDVCVSGDRGHSACHGDSGGPAVVGSRGDWTLVGETHGPGDNGGECATSTLYTGIAPYLTWINQQIGS</sequence>
<protein>
    <submittedName>
        <fullName evidence="5">Serine protease</fullName>
    </submittedName>
</protein>
<evidence type="ECO:0000256" key="3">
    <source>
        <dbReference type="SAM" id="SignalP"/>
    </source>
</evidence>
<reference evidence="6" key="1">
    <citation type="journal article" date="2019" name="Int. J. Syst. Evol. Microbiol.">
        <title>The Global Catalogue of Microorganisms (GCM) 10K type strain sequencing project: providing services to taxonomists for standard genome sequencing and annotation.</title>
        <authorList>
            <consortium name="The Broad Institute Genomics Platform"/>
            <consortium name="The Broad Institute Genome Sequencing Center for Infectious Disease"/>
            <person name="Wu L."/>
            <person name="Ma J."/>
        </authorList>
    </citation>
    <scope>NUCLEOTIDE SEQUENCE [LARGE SCALE GENOMIC DNA]</scope>
    <source>
        <strain evidence="6">JCM 17440</strain>
    </source>
</reference>
<keyword evidence="5" id="KW-0645">Protease</keyword>
<dbReference type="SUPFAM" id="SSF50494">
    <property type="entry name" value="Trypsin-like serine proteases"/>
    <property type="match status" value="1"/>
</dbReference>
<dbReference type="PANTHER" id="PTHR24276">
    <property type="entry name" value="POLYSERASE-RELATED"/>
    <property type="match status" value="1"/>
</dbReference>
<dbReference type="InterPro" id="IPR050430">
    <property type="entry name" value="Peptidase_S1"/>
</dbReference>
<dbReference type="GO" id="GO:0008233">
    <property type="term" value="F:peptidase activity"/>
    <property type="evidence" value="ECO:0007669"/>
    <property type="project" value="UniProtKB-KW"/>
</dbReference>
<dbReference type="Pfam" id="PF00089">
    <property type="entry name" value="Trypsin"/>
    <property type="match status" value="1"/>
</dbReference>
<evidence type="ECO:0000256" key="1">
    <source>
        <dbReference type="ARBA" id="ARBA00007664"/>
    </source>
</evidence>
<proteinExistence type="inferred from homology"/>
<accession>A0ABP8C0R3</accession>
<keyword evidence="2" id="KW-1015">Disulfide bond</keyword>
<keyword evidence="5" id="KW-0378">Hydrolase</keyword>
<dbReference type="GO" id="GO:0006508">
    <property type="term" value="P:proteolysis"/>
    <property type="evidence" value="ECO:0007669"/>
    <property type="project" value="UniProtKB-KW"/>
</dbReference>
<dbReference type="SMART" id="SM00020">
    <property type="entry name" value="Tryp_SPc"/>
    <property type="match status" value="1"/>
</dbReference>
<evidence type="ECO:0000313" key="5">
    <source>
        <dbReference type="EMBL" id="GAA4231571.1"/>
    </source>
</evidence>
<dbReference type="RefSeq" id="WP_344895965.1">
    <property type="nucleotide sequence ID" value="NZ_BAABAS010000006.1"/>
</dbReference>
<dbReference type="PANTHER" id="PTHR24276:SF98">
    <property type="entry name" value="FI18310P1-RELATED"/>
    <property type="match status" value="1"/>
</dbReference>
<dbReference type="EMBL" id="BAABAS010000006">
    <property type="protein sequence ID" value="GAA4231571.1"/>
    <property type="molecule type" value="Genomic_DNA"/>
</dbReference>
<comment type="caution">
    <text evidence="5">The sequence shown here is derived from an EMBL/GenBank/DDBJ whole genome shotgun (WGS) entry which is preliminary data.</text>
</comment>
<dbReference type="Gene3D" id="2.40.10.10">
    <property type="entry name" value="Trypsin-like serine proteases"/>
    <property type="match status" value="1"/>
</dbReference>
<feature type="signal peptide" evidence="3">
    <location>
        <begin position="1"/>
        <end position="26"/>
    </location>
</feature>
<organism evidence="5 6">
    <name type="scientific">Actinomadura meridiana</name>
    <dbReference type="NCBI Taxonomy" id="559626"/>
    <lineage>
        <taxon>Bacteria</taxon>
        <taxon>Bacillati</taxon>
        <taxon>Actinomycetota</taxon>
        <taxon>Actinomycetes</taxon>
        <taxon>Streptosporangiales</taxon>
        <taxon>Thermomonosporaceae</taxon>
        <taxon>Actinomadura</taxon>
    </lineage>
</organism>
<feature type="chain" id="PRO_5045195772" evidence="3">
    <location>
        <begin position="27"/>
        <end position="242"/>
    </location>
</feature>
<evidence type="ECO:0000259" key="4">
    <source>
        <dbReference type="PROSITE" id="PS50240"/>
    </source>
</evidence>
<keyword evidence="3" id="KW-0732">Signal</keyword>
<gene>
    <name evidence="5" type="ORF">GCM10022254_29100</name>
</gene>
<dbReference type="InterPro" id="IPR009003">
    <property type="entry name" value="Peptidase_S1_PA"/>
</dbReference>
<feature type="domain" description="Peptidase S1" evidence="4">
    <location>
        <begin position="39"/>
        <end position="241"/>
    </location>
</feature>
<dbReference type="InterPro" id="IPR043504">
    <property type="entry name" value="Peptidase_S1_PA_chymotrypsin"/>
</dbReference>
<dbReference type="PROSITE" id="PS50240">
    <property type="entry name" value="TRYPSIN_DOM"/>
    <property type="match status" value="1"/>
</dbReference>
<name>A0ABP8C0R3_9ACTN</name>
<keyword evidence="6" id="KW-1185">Reference proteome</keyword>
<dbReference type="InterPro" id="IPR001314">
    <property type="entry name" value="Peptidase_S1A"/>
</dbReference>
<dbReference type="Proteomes" id="UP001501710">
    <property type="component" value="Unassembled WGS sequence"/>
</dbReference>